<accession>A0A1V9FMW0</accession>
<dbReference type="InterPro" id="IPR009057">
    <property type="entry name" value="Homeodomain-like_sf"/>
</dbReference>
<dbReference type="Proteomes" id="UP000192796">
    <property type="component" value="Unassembled WGS sequence"/>
</dbReference>
<organism evidence="5 6">
    <name type="scientific">Niastella vici</name>
    <dbReference type="NCBI Taxonomy" id="1703345"/>
    <lineage>
        <taxon>Bacteria</taxon>
        <taxon>Pseudomonadati</taxon>
        <taxon>Bacteroidota</taxon>
        <taxon>Chitinophagia</taxon>
        <taxon>Chitinophagales</taxon>
        <taxon>Chitinophagaceae</taxon>
        <taxon>Niastella</taxon>
    </lineage>
</organism>
<evidence type="ECO:0000259" key="4">
    <source>
        <dbReference type="PROSITE" id="PS01124"/>
    </source>
</evidence>
<keyword evidence="1" id="KW-0805">Transcription regulation</keyword>
<dbReference type="PANTHER" id="PTHR47893:SF1">
    <property type="entry name" value="REGULATORY PROTEIN PCHR"/>
    <property type="match status" value="1"/>
</dbReference>
<comment type="caution">
    <text evidence="5">The sequence shown here is derived from an EMBL/GenBank/DDBJ whole genome shotgun (WGS) entry which is preliminary data.</text>
</comment>
<dbReference type="PANTHER" id="PTHR47893">
    <property type="entry name" value="REGULATORY PROTEIN PCHR"/>
    <property type="match status" value="1"/>
</dbReference>
<evidence type="ECO:0000256" key="2">
    <source>
        <dbReference type="ARBA" id="ARBA00023125"/>
    </source>
</evidence>
<gene>
    <name evidence="5" type="ORF">A3860_36615</name>
</gene>
<dbReference type="OrthoDB" id="677482at2"/>
<dbReference type="InterPro" id="IPR018060">
    <property type="entry name" value="HTH_AraC"/>
</dbReference>
<dbReference type="GO" id="GO:0003700">
    <property type="term" value="F:DNA-binding transcription factor activity"/>
    <property type="evidence" value="ECO:0007669"/>
    <property type="project" value="InterPro"/>
</dbReference>
<dbReference type="PROSITE" id="PS01124">
    <property type="entry name" value="HTH_ARAC_FAMILY_2"/>
    <property type="match status" value="1"/>
</dbReference>
<protein>
    <recommendedName>
        <fullName evidence="4">HTH araC/xylS-type domain-containing protein</fullName>
    </recommendedName>
</protein>
<reference evidence="5 6" key="1">
    <citation type="submission" date="2016-03" db="EMBL/GenBank/DDBJ databases">
        <title>Niastella vici sp. nov., isolated from farmland soil.</title>
        <authorList>
            <person name="Chen L."/>
            <person name="Wang D."/>
            <person name="Yang S."/>
            <person name="Wang G."/>
        </authorList>
    </citation>
    <scope>NUCLEOTIDE SEQUENCE [LARGE SCALE GENOMIC DNA]</scope>
    <source>
        <strain evidence="5 6">DJ57</strain>
    </source>
</reference>
<keyword evidence="3" id="KW-0804">Transcription</keyword>
<dbReference type="EMBL" id="LVYD01000074">
    <property type="protein sequence ID" value="OQP59694.1"/>
    <property type="molecule type" value="Genomic_DNA"/>
</dbReference>
<keyword evidence="6" id="KW-1185">Reference proteome</keyword>
<dbReference type="Gene3D" id="1.10.10.60">
    <property type="entry name" value="Homeodomain-like"/>
    <property type="match status" value="1"/>
</dbReference>
<evidence type="ECO:0000313" key="6">
    <source>
        <dbReference type="Proteomes" id="UP000192796"/>
    </source>
</evidence>
<dbReference type="PROSITE" id="PS00041">
    <property type="entry name" value="HTH_ARAC_FAMILY_1"/>
    <property type="match status" value="1"/>
</dbReference>
<dbReference type="RefSeq" id="WP_081154372.1">
    <property type="nucleotide sequence ID" value="NZ_LVYD01000074.1"/>
</dbReference>
<keyword evidence="2" id="KW-0238">DNA-binding</keyword>
<evidence type="ECO:0000313" key="5">
    <source>
        <dbReference type="EMBL" id="OQP59694.1"/>
    </source>
</evidence>
<dbReference type="InterPro" id="IPR053142">
    <property type="entry name" value="PchR_regulatory_protein"/>
</dbReference>
<evidence type="ECO:0000256" key="1">
    <source>
        <dbReference type="ARBA" id="ARBA00023015"/>
    </source>
</evidence>
<evidence type="ECO:0000256" key="3">
    <source>
        <dbReference type="ARBA" id="ARBA00023163"/>
    </source>
</evidence>
<sequence>MTNEKKFRKHVIKAAGTYKTLLDDHCALGDKVAELSSLLGISRNVLQQAFKKQYGKGVRDYKLMTRMERGRQLLQEGKDVKAIALALNYSKPRAFTTAFKKYFAITPTDFVKQLRILKKT</sequence>
<dbReference type="Pfam" id="PF12833">
    <property type="entry name" value="HTH_18"/>
    <property type="match status" value="1"/>
</dbReference>
<dbReference type="AlphaFoldDB" id="A0A1V9FMW0"/>
<feature type="domain" description="HTH araC/xylS-type" evidence="4">
    <location>
        <begin position="16"/>
        <end position="113"/>
    </location>
</feature>
<dbReference type="InterPro" id="IPR018062">
    <property type="entry name" value="HTH_AraC-typ_CS"/>
</dbReference>
<dbReference type="STRING" id="1703345.A3860_36615"/>
<dbReference type="GO" id="GO:0043565">
    <property type="term" value="F:sequence-specific DNA binding"/>
    <property type="evidence" value="ECO:0007669"/>
    <property type="project" value="InterPro"/>
</dbReference>
<proteinExistence type="predicted"/>
<name>A0A1V9FMW0_9BACT</name>
<dbReference type="SUPFAM" id="SSF46689">
    <property type="entry name" value="Homeodomain-like"/>
    <property type="match status" value="1"/>
</dbReference>
<dbReference type="SMART" id="SM00342">
    <property type="entry name" value="HTH_ARAC"/>
    <property type="match status" value="1"/>
</dbReference>